<dbReference type="Proteomes" id="UP001199816">
    <property type="component" value="Unassembled WGS sequence"/>
</dbReference>
<accession>A0ABS8PNM0</accession>
<keyword evidence="3" id="KW-1185">Reference proteome</keyword>
<evidence type="ECO:0000256" key="1">
    <source>
        <dbReference type="SAM" id="SignalP"/>
    </source>
</evidence>
<reference evidence="2 3" key="1">
    <citation type="submission" date="2021-11" db="EMBL/GenBank/DDBJ databases">
        <title>Genomic of Niabella pedocola.</title>
        <authorList>
            <person name="Wu T."/>
        </authorList>
    </citation>
    <scope>NUCLEOTIDE SEQUENCE [LARGE SCALE GENOMIC DNA]</scope>
    <source>
        <strain evidence="2 3">JCM 31011</strain>
    </source>
</reference>
<comment type="caution">
    <text evidence="2">The sequence shown here is derived from an EMBL/GenBank/DDBJ whole genome shotgun (WGS) entry which is preliminary data.</text>
</comment>
<organism evidence="2 3">
    <name type="scientific">Niabella pedocola</name>
    <dbReference type="NCBI Taxonomy" id="1752077"/>
    <lineage>
        <taxon>Bacteria</taxon>
        <taxon>Pseudomonadati</taxon>
        <taxon>Bacteroidota</taxon>
        <taxon>Chitinophagia</taxon>
        <taxon>Chitinophagales</taxon>
        <taxon>Chitinophagaceae</taxon>
        <taxon>Niabella</taxon>
    </lineage>
</organism>
<name>A0ABS8PNM0_9BACT</name>
<sequence>MKKLIALTPFLLLSLFGLTQFPAPLPSTVIPGIEIWSGAPHNAFTDLIEYKGYVYCSFREGSGHVPGSNGVGRILRTKDGKTWEPFALIRKEGIDLRDQKISVMPDGRMLCLMGGSVYDTTKKPSRLLGMYPHVAFMGKNMEFTTPERAVLDNSGRNWIWRLTWYKGTGYGIDYGDGSERKAIKTAGGRNFGVTLVKTTDGKHFEKITDLDIDGGPNESSIRFDTRGKMYILVRREDGDRLGVLATGNAPFTAFNYQKLDYRLGGPDFMFTPDQKKLIVGTRLYLPGGAKTGVLLTDLNGKVLKTLVLESGGDCSYPGMLIKEKELWVSYYASHTGKTKIYFTRIPLSDLL</sequence>
<dbReference type="Gene3D" id="2.120.10.10">
    <property type="match status" value="1"/>
</dbReference>
<protein>
    <recommendedName>
        <fullName evidence="4">Exo-alpha-sialidase</fullName>
    </recommendedName>
</protein>
<dbReference type="InterPro" id="IPR036278">
    <property type="entry name" value="Sialidase_sf"/>
</dbReference>
<evidence type="ECO:0000313" key="2">
    <source>
        <dbReference type="EMBL" id="MCD2422707.1"/>
    </source>
</evidence>
<proteinExistence type="predicted"/>
<evidence type="ECO:0000313" key="3">
    <source>
        <dbReference type="Proteomes" id="UP001199816"/>
    </source>
</evidence>
<dbReference type="SUPFAM" id="SSF50939">
    <property type="entry name" value="Sialidases"/>
    <property type="match status" value="1"/>
</dbReference>
<gene>
    <name evidence="2" type="ORF">LQ567_08040</name>
</gene>
<feature type="signal peptide" evidence="1">
    <location>
        <begin position="1"/>
        <end position="22"/>
    </location>
</feature>
<keyword evidence="1" id="KW-0732">Signal</keyword>
<dbReference type="RefSeq" id="WP_231003959.1">
    <property type="nucleotide sequence ID" value="NZ_JAJNEC010000005.1"/>
</dbReference>
<evidence type="ECO:0008006" key="4">
    <source>
        <dbReference type="Google" id="ProtNLM"/>
    </source>
</evidence>
<dbReference type="EMBL" id="JAJNEC010000005">
    <property type="protein sequence ID" value="MCD2422707.1"/>
    <property type="molecule type" value="Genomic_DNA"/>
</dbReference>
<feature type="chain" id="PRO_5045483244" description="Exo-alpha-sialidase" evidence="1">
    <location>
        <begin position="23"/>
        <end position="351"/>
    </location>
</feature>